<organism evidence="8 9">
    <name type="scientific">Aduncisulcus paluster</name>
    <dbReference type="NCBI Taxonomy" id="2918883"/>
    <lineage>
        <taxon>Eukaryota</taxon>
        <taxon>Metamonada</taxon>
        <taxon>Carpediemonas-like organisms</taxon>
        <taxon>Aduncisulcus</taxon>
    </lineage>
</organism>
<keyword evidence="2" id="KW-0548">Nucleotidyltransferase</keyword>
<dbReference type="InterPro" id="IPR043502">
    <property type="entry name" value="DNA/RNA_pol_sf"/>
</dbReference>
<keyword evidence="3" id="KW-0540">Nuclease</keyword>
<dbReference type="InterPro" id="IPR050951">
    <property type="entry name" value="Retrovirus_Pol_polyprotein"/>
</dbReference>
<comment type="caution">
    <text evidence="8">The sequence shown here is derived from an EMBL/GenBank/DDBJ whole genome shotgun (WGS) entry which is preliminary data.</text>
</comment>
<dbReference type="CDD" id="cd09274">
    <property type="entry name" value="RNase_HI_RT_Ty3"/>
    <property type="match status" value="1"/>
</dbReference>
<evidence type="ECO:0000256" key="1">
    <source>
        <dbReference type="ARBA" id="ARBA00022679"/>
    </source>
</evidence>
<keyword evidence="9" id="KW-1185">Reference proteome</keyword>
<evidence type="ECO:0000256" key="6">
    <source>
        <dbReference type="ARBA" id="ARBA00022918"/>
    </source>
</evidence>
<keyword evidence="5" id="KW-0378">Hydrolase</keyword>
<reference evidence="8" key="1">
    <citation type="submission" date="2022-03" db="EMBL/GenBank/DDBJ databases">
        <title>Draft genome sequence of Aduncisulcus paluster, a free-living microaerophilic Fornicata.</title>
        <authorList>
            <person name="Yuyama I."/>
            <person name="Kume K."/>
            <person name="Tamura T."/>
            <person name="Inagaki Y."/>
            <person name="Hashimoto T."/>
        </authorList>
    </citation>
    <scope>NUCLEOTIDE SEQUENCE</scope>
    <source>
        <strain evidence="8">NY0171</strain>
    </source>
</reference>
<evidence type="ECO:0000256" key="4">
    <source>
        <dbReference type="ARBA" id="ARBA00022759"/>
    </source>
</evidence>
<protein>
    <recommendedName>
        <fullName evidence="7">Reverse transcriptase RNase H-like domain-containing protein</fullName>
    </recommendedName>
</protein>
<evidence type="ECO:0000256" key="2">
    <source>
        <dbReference type="ARBA" id="ARBA00022695"/>
    </source>
</evidence>
<feature type="non-terminal residue" evidence="8">
    <location>
        <position position="1"/>
    </location>
</feature>
<keyword evidence="6" id="KW-0695">RNA-directed DNA polymerase</keyword>
<dbReference type="SUPFAM" id="SSF56672">
    <property type="entry name" value="DNA/RNA polymerases"/>
    <property type="match status" value="1"/>
</dbReference>
<dbReference type="PANTHER" id="PTHR37984:SF5">
    <property type="entry name" value="PROTEIN NYNRIN-LIKE"/>
    <property type="match status" value="1"/>
</dbReference>
<dbReference type="PANTHER" id="PTHR37984">
    <property type="entry name" value="PROTEIN CBG26694"/>
    <property type="match status" value="1"/>
</dbReference>
<dbReference type="EMBL" id="BQXS01003370">
    <property type="protein sequence ID" value="GKT34140.1"/>
    <property type="molecule type" value="Genomic_DNA"/>
</dbReference>
<evidence type="ECO:0000256" key="3">
    <source>
        <dbReference type="ARBA" id="ARBA00022722"/>
    </source>
</evidence>
<dbReference type="Pfam" id="PF17917">
    <property type="entry name" value="RT_RNaseH"/>
    <property type="match status" value="1"/>
</dbReference>
<evidence type="ECO:0000259" key="7">
    <source>
        <dbReference type="Pfam" id="PF17917"/>
    </source>
</evidence>
<accession>A0ABQ5KNN3</accession>
<sequence length="272" mass="31405">ANDWEWKEEQETAFREVIEELRTGRELVPLQEDLELILYTDASSVGVGAVLMQKDRNGIEHPILFVSKKLAATQTRWSTGEQEAYAVITAVLKCESYLRGRRFLLRTDHRNLVYIQKTPNAKLTRWRLRLEEFEFDIEHVPGKDNIIADVLSRAHCSQNLFSLDVLEEELSESFIKKIKDAQEMHMTAEEKLKWISREDGVLVNEKGEAIVPDKAKNIKQVVLQLCHGTPMISHAGAAGTREAIRSLRITWKMYKKMPKTSLRNVLFVRRFG</sequence>
<keyword evidence="4" id="KW-0255">Endonuclease</keyword>
<name>A0ABQ5KNN3_9EUKA</name>
<gene>
    <name evidence="8" type="ORF">ADUPG1_002750</name>
</gene>
<evidence type="ECO:0000313" key="8">
    <source>
        <dbReference type="EMBL" id="GKT34140.1"/>
    </source>
</evidence>
<keyword evidence="1" id="KW-0808">Transferase</keyword>
<evidence type="ECO:0000256" key="5">
    <source>
        <dbReference type="ARBA" id="ARBA00022801"/>
    </source>
</evidence>
<evidence type="ECO:0000313" key="9">
    <source>
        <dbReference type="Proteomes" id="UP001057375"/>
    </source>
</evidence>
<dbReference type="Proteomes" id="UP001057375">
    <property type="component" value="Unassembled WGS sequence"/>
</dbReference>
<feature type="domain" description="Reverse transcriptase RNase H-like" evidence="7">
    <location>
        <begin position="34"/>
        <end position="133"/>
    </location>
</feature>
<dbReference type="InterPro" id="IPR041373">
    <property type="entry name" value="RT_RNaseH"/>
</dbReference>
<dbReference type="Gene3D" id="3.10.20.370">
    <property type="match status" value="1"/>
</dbReference>
<proteinExistence type="predicted"/>